<feature type="region of interest" description="Disordered" evidence="1">
    <location>
        <begin position="1"/>
        <end position="25"/>
    </location>
</feature>
<gene>
    <name evidence="2" type="ORF">METZ01_LOCUS231442</name>
</gene>
<organism evidence="2">
    <name type="scientific">marine metagenome</name>
    <dbReference type="NCBI Taxonomy" id="408172"/>
    <lineage>
        <taxon>unclassified sequences</taxon>
        <taxon>metagenomes</taxon>
        <taxon>ecological metagenomes</taxon>
    </lineage>
</organism>
<dbReference type="EMBL" id="UINC01057442">
    <property type="protein sequence ID" value="SVB78588.1"/>
    <property type="molecule type" value="Genomic_DNA"/>
</dbReference>
<dbReference type="AlphaFoldDB" id="A0A382GU16"/>
<protein>
    <submittedName>
        <fullName evidence="2">Uncharacterized protein</fullName>
    </submittedName>
</protein>
<reference evidence="2" key="1">
    <citation type="submission" date="2018-05" db="EMBL/GenBank/DDBJ databases">
        <authorList>
            <person name="Lanie J.A."/>
            <person name="Ng W.-L."/>
            <person name="Kazmierczak K.M."/>
            <person name="Andrzejewski T.M."/>
            <person name="Davidsen T.M."/>
            <person name="Wayne K.J."/>
            <person name="Tettelin H."/>
            <person name="Glass J.I."/>
            <person name="Rusch D."/>
            <person name="Podicherti R."/>
            <person name="Tsui H.-C.T."/>
            <person name="Winkler M.E."/>
        </authorList>
    </citation>
    <scope>NUCLEOTIDE SEQUENCE</scope>
</reference>
<accession>A0A382GU16</accession>
<feature type="non-terminal residue" evidence="2">
    <location>
        <position position="44"/>
    </location>
</feature>
<name>A0A382GU16_9ZZZZ</name>
<sequence>SRHRVRAALANHRNATETRSKGTCVTTRSVRIPHVRTMDLIPRP</sequence>
<feature type="non-terminal residue" evidence="2">
    <location>
        <position position="1"/>
    </location>
</feature>
<evidence type="ECO:0000256" key="1">
    <source>
        <dbReference type="SAM" id="MobiDB-lite"/>
    </source>
</evidence>
<evidence type="ECO:0000313" key="2">
    <source>
        <dbReference type="EMBL" id="SVB78588.1"/>
    </source>
</evidence>
<proteinExistence type="predicted"/>